<evidence type="ECO:0008006" key="3">
    <source>
        <dbReference type="Google" id="ProtNLM"/>
    </source>
</evidence>
<dbReference type="PANTHER" id="PTHR31511:SF12">
    <property type="entry name" value="RHO TERMINATION FACTOR N-TERMINAL DOMAIN-CONTAINING PROTEIN"/>
    <property type="match status" value="1"/>
</dbReference>
<protein>
    <recommendedName>
        <fullName evidence="3">DNA-directed DNA polymerase</fullName>
    </recommendedName>
</protein>
<dbReference type="PANTHER" id="PTHR31511">
    <property type="entry name" value="PROTEIN CBG23764"/>
    <property type="match status" value="1"/>
</dbReference>
<dbReference type="SUPFAM" id="SSF53098">
    <property type="entry name" value="Ribonuclease H-like"/>
    <property type="match status" value="1"/>
</dbReference>
<dbReference type="EMBL" id="LR824532">
    <property type="protein sequence ID" value="CAH1634847.1"/>
    <property type="molecule type" value="Genomic_DNA"/>
</dbReference>
<accession>A0A9P0MXG4</accession>
<organism evidence="1 2">
    <name type="scientific">Spodoptera littoralis</name>
    <name type="common">Egyptian cotton leafworm</name>
    <dbReference type="NCBI Taxonomy" id="7109"/>
    <lineage>
        <taxon>Eukaryota</taxon>
        <taxon>Metazoa</taxon>
        <taxon>Ecdysozoa</taxon>
        <taxon>Arthropoda</taxon>
        <taxon>Hexapoda</taxon>
        <taxon>Insecta</taxon>
        <taxon>Pterygota</taxon>
        <taxon>Neoptera</taxon>
        <taxon>Endopterygota</taxon>
        <taxon>Lepidoptera</taxon>
        <taxon>Glossata</taxon>
        <taxon>Ditrysia</taxon>
        <taxon>Noctuoidea</taxon>
        <taxon>Noctuidae</taxon>
        <taxon>Amphipyrinae</taxon>
        <taxon>Spodoptera</taxon>
    </lineage>
</organism>
<proteinExistence type="predicted"/>
<evidence type="ECO:0000313" key="1">
    <source>
        <dbReference type="EMBL" id="CAH1634847.1"/>
    </source>
</evidence>
<dbReference type="InterPro" id="IPR043502">
    <property type="entry name" value="DNA/RNA_pol_sf"/>
</dbReference>
<evidence type="ECO:0000313" key="2">
    <source>
        <dbReference type="Proteomes" id="UP001153321"/>
    </source>
</evidence>
<dbReference type="GO" id="GO:0042575">
    <property type="term" value="C:DNA polymerase complex"/>
    <property type="evidence" value="ECO:0007669"/>
    <property type="project" value="UniProtKB-ARBA"/>
</dbReference>
<dbReference type="InterPro" id="IPR012337">
    <property type="entry name" value="RNaseH-like_sf"/>
</dbReference>
<keyword evidence="2" id="KW-1185">Reference proteome</keyword>
<reference evidence="1" key="1">
    <citation type="submission" date="2022-02" db="EMBL/GenBank/DDBJ databases">
        <authorList>
            <person name="King R."/>
        </authorList>
    </citation>
    <scope>NUCLEOTIDE SEQUENCE</scope>
</reference>
<gene>
    <name evidence="1" type="ORF">SPLIT_LOCUS209</name>
</gene>
<dbReference type="Proteomes" id="UP001153321">
    <property type="component" value="Chromosome 1"/>
</dbReference>
<dbReference type="GO" id="GO:0071897">
    <property type="term" value="P:DNA biosynthetic process"/>
    <property type="evidence" value="ECO:0007669"/>
    <property type="project" value="UniProtKB-ARBA"/>
</dbReference>
<name>A0A9P0MXG4_SPOLI</name>
<dbReference type="SUPFAM" id="SSF56672">
    <property type="entry name" value="DNA/RNA polymerases"/>
    <property type="match status" value="1"/>
</dbReference>
<sequence length="1431" mass="166799">MIMERSFSFVDDNENTYKQYYYSPLSPQHEEERDDIVVNNTDDGGKRKSQPIDQFFEVTPKIKRKKQLSSTVARAARDGVSYISTNSDDGDQATHLIKIEMYDMKKLSKIPISDHWKHATTRIKYYVKNNKDSIYDNTNGLMENFSEICTSAFFSTPIEENIEQFNSEFNQELSKVCDEIEKRELFNSSYDDELYNQCLMVETTLIQQQVGRGIKQGITTDENKVTKKAKFDEGASTSSIETNDVDNNKVECDTCHVYIKKRYLNNHLKSNTHKNNLFKSHNSLTNVTVVETAFGNRILTYRINSKTHQSGQYFETPESFLNSLKIDILFLINECIQQHTIFKINFVLHADFIQQTKDIKNTFDFQTFNYIICQGDDLNIFYSSLIDTVVGKICQFEKKDSGWSLNQIKYIDMNVNKFNPLRGSSYINLPQDIKSKKAVINVKNNDNMCFKWALLSGLYPVCKNVDRVASYAIHGNKLKFTGISFPVKIADISKVEKLNNISINVFGLEYNKEKKCNSVVGPLYLSKCRTPNHINLLYISNGTNNHYCYIKNLSRLVSSQISRQHHTVYICDSCLLHFPSKERLNNHQQYDCAHICTELPNGEDSKKDWFGKATSNNKLKFDKFAKKLEMPFVIYADFEAFLNPIESCSNDPSKPSTINIQKHEVYSFGYYIKCSYDNRLSKYETYSGSNCAQVFMNRLCEDVKAIVKKNSFQKCPVPLSDEDKIKISNSNICHICETELNEDLFYDFDWHTGSFRGVAHQVCSSKYRTPRHIPIFLHNLSHYDAHFIVHALNLDDDKVEVIPQNKERYISFSKQLTINNQPVSLRFVDSLKFLSCSLDQLAKNLNDDQFTELKRNYPNNEDFSRLRRKGIYPYEFMCNSDCLKHPSLPDQHQFYSSLTDSNISNDDYNHAKDIWQHFKCSSMSDYSNLYLKTDVLLLTDVFENFRKLCIKTYGLDPAHYYTAPGLSWDAMLKFTKIELELLTDYDKIAFFKAGIRGGISQCSNRFARANNKFMEDYDSEKPNSYLTYFDANNLYGWAMSQSLPVGGFEWVDCNTDYNVSDNSDFGYVLEVDLEYPDELHDLHSDFPLCPENICVGNTKESKLVPNLNNKNKYIIHYRNLKQCVEMGIKLIKVHRILKFKQSSWLKKYIDLNTSLRTLATSNFEKDFFKLMNNSVFGKTMENIEKRVNVKLLTHWDNRGKVLGAQDWIAKPEFHSLSIFSEHLVAIQLRKTKLIYDKPIYLGFCILDISKTLMYEFHYNYMIKKFHNKIKLLYTDTDSLIYQIFTDNFYEDIKPDLLHYFDTSDYPENNIYGYPKINKKKLGFFKDENNGKVLKEFVGLRSKMYALEIEDKFIAKAKGVNKSVTKNMNMENYKSCLFNKNVLYCSMLRFKSIKHTIFTQKINKTSLSYNDTKRCIMDNNIDTLAWGHYKLR</sequence>